<dbReference type="InterPro" id="IPR016181">
    <property type="entry name" value="Acyl_CoA_acyltransferase"/>
</dbReference>
<dbReference type="EMBL" id="VIWP01000003">
    <property type="protein sequence ID" value="TWF54680.1"/>
    <property type="molecule type" value="Genomic_DNA"/>
</dbReference>
<sequence>MTVLIRPEQPRDEDAIHDLTQAAFRPMAYSSGTEGKIIRELRAAGDLTLSLVAEQDGQIVGHIAFSPVSINGPQGSSYLDEGWFGLGPISVREDLQRQGIGRALIREGLHRLKTEGAKGCALIGNPAVYRSSGFESDGQLSYGGLDRTYIQRIVFDGPPPAGTLVYRPAFDG</sequence>
<dbReference type="RefSeq" id="WP_145637297.1">
    <property type="nucleotide sequence ID" value="NZ_VIWP01000003.1"/>
</dbReference>
<keyword evidence="3" id="KW-1185">Reference proteome</keyword>
<dbReference type="PANTHER" id="PTHR43617">
    <property type="entry name" value="L-AMINO ACID N-ACETYLTRANSFERASE"/>
    <property type="match status" value="1"/>
</dbReference>
<dbReference type="PROSITE" id="PS51186">
    <property type="entry name" value="GNAT"/>
    <property type="match status" value="1"/>
</dbReference>
<dbReference type="OrthoDB" id="9797178at2"/>
<keyword evidence="2" id="KW-0808">Transferase</keyword>
<protein>
    <submittedName>
        <fullName evidence="2">Putative acetyltransferase</fullName>
    </submittedName>
</protein>
<evidence type="ECO:0000313" key="2">
    <source>
        <dbReference type="EMBL" id="TWF54680.1"/>
    </source>
</evidence>
<feature type="domain" description="N-acetyltransferase" evidence="1">
    <location>
        <begin position="3"/>
        <end position="156"/>
    </location>
</feature>
<reference evidence="2 3" key="1">
    <citation type="submission" date="2019-06" db="EMBL/GenBank/DDBJ databases">
        <title>Sorghum-associated microbial communities from plants grown in Nebraska, USA.</title>
        <authorList>
            <person name="Schachtman D."/>
        </authorList>
    </citation>
    <scope>NUCLEOTIDE SEQUENCE [LARGE SCALE GENOMIC DNA]</scope>
    <source>
        <strain evidence="2 3">1225</strain>
    </source>
</reference>
<dbReference type="CDD" id="cd04301">
    <property type="entry name" value="NAT_SF"/>
    <property type="match status" value="1"/>
</dbReference>
<dbReference type="Pfam" id="PF00583">
    <property type="entry name" value="Acetyltransf_1"/>
    <property type="match status" value="1"/>
</dbReference>
<dbReference type="SUPFAM" id="SSF55729">
    <property type="entry name" value="Acyl-CoA N-acyltransferases (Nat)"/>
    <property type="match status" value="1"/>
</dbReference>
<dbReference type="Proteomes" id="UP000320653">
    <property type="component" value="Unassembled WGS sequence"/>
</dbReference>
<dbReference type="InterPro" id="IPR050276">
    <property type="entry name" value="MshD_Acetyltransferase"/>
</dbReference>
<comment type="caution">
    <text evidence="2">The sequence shown here is derived from an EMBL/GenBank/DDBJ whole genome shotgun (WGS) entry which is preliminary data.</text>
</comment>
<evidence type="ECO:0000313" key="3">
    <source>
        <dbReference type="Proteomes" id="UP000320653"/>
    </source>
</evidence>
<dbReference type="GO" id="GO:0016747">
    <property type="term" value="F:acyltransferase activity, transferring groups other than amino-acyl groups"/>
    <property type="evidence" value="ECO:0007669"/>
    <property type="project" value="InterPro"/>
</dbReference>
<organism evidence="2 3">
    <name type="scientific">Neorhizobium alkalisoli</name>
    <dbReference type="NCBI Taxonomy" id="528178"/>
    <lineage>
        <taxon>Bacteria</taxon>
        <taxon>Pseudomonadati</taxon>
        <taxon>Pseudomonadota</taxon>
        <taxon>Alphaproteobacteria</taxon>
        <taxon>Hyphomicrobiales</taxon>
        <taxon>Rhizobiaceae</taxon>
        <taxon>Rhizobium/Agrobacterium group</taxon>
        <taxon>Neorhizobium</taxon>
    </lineage>
</organism>
<proteinExistence type="predicted"/>
<evidence type="ECO:0000259" key="1">
    <source>
        <dbReference type="PROSITE" id="PS51186"/>
    </source>
</evidence>
<accession>A0A561QWD9</accession>
<gene>
    <name evidence="2" type="ORF">FHW37_103550</name>
</gene>
<name>A0A561QWD9_9HYPH</name>
<dbReference type="AlphaFoldDB" id="A0A561QWD9"/>
<dbReference type="PANTHER" id="PTHR43617:SF2">
    <property type="entry name" value="UPF0039 PROTEIN SLL0451"/>
    <property type="match status" value="1"/>
</dbReference>
<dbReference type="InterPro" id="IPR000182">
    <property type="entry name" value="GNAT_dom"/>
</dbReference>
<dbReference type="Gene3D" id="3.40.630.30">
    <property type="match status" value="1"/>
</dbReference>